<feature type="domain" description="Ribosome maturation factor RimM PRC barrel" evidence="8">
    <location>
        <begin position="102"/>
        <end position="167"/>
    </location>
</feature>
<evidence type="ECO:0000256" key="5">
    <source>
        <dbReference type="HAMAP-Rule" id="MF_00014"/>
    </source>
</evidence>
<dbReference type="SUPFAM" id="SSF50346">
    <property type="entry name" value="PRC-barrel domain"/>
    <property type="match status" value="1"/>
</dbReference>
<name>A0A109BCJ6_HYPSL</name>
<dbReference type="GO" id="GO:0005840">
    <property type="term" value="C:ribosome"/>
    <property type="evidence" value="ECO:0007669"/>
    <property type="project" value="InterPro"/>
</dbReference>
<dbReference type="Gene3D" id="2.40.30.60">
    <property type="entry name" value="RimM"/>
    <property type="match status" value="1"/>
</dbReference>
<keyword evidence="3 5" id="KW-0698">rRNA processing</keyword>
<dbReference type="InterPro" id="IPR002676">
    <property type="entry name" value="RimM_N"/>
</dbReference>
<reference evidence="9 10" key="1">
    <citation type="submission" date="2015-10" db="EMBL/GenBank/DDBJ databases">
        <title>Transcriptomic analysis of a linuron degrading triple-species bacterial consortium.</title>
        <authorList>
            <person name="Albers P."/>
        </authorList>
    </citation>
    <scope>NUCLEOTIDE SEQUENCE [LARGE SCALE GENOMIC DNA]</scope>
    <source>
        <strain evidence="9 10">WDL6</strain>
    </source>
</reference>
<keyword evidence="1 5" id="KW-0963">Cytoplasm</keyword>
<comment type="subcellular location">
    <subcellularLocation>
        <location evidence="5">Cytoplasm</location>
    </subcellularLocation>
</comment>
<dbReference type="GO" id="GO:0005737">
    <property type="term" value="C:cytoplasm"/>
    <property type="evidence" value="ECO:0007669"/>
    <property type="project" value="UniProtKB-SubCell"/>
</dbReference>
<comment type="function">
    <text evidence="5">An accessory protein needed during the final step in the assembly of 30S ribosomal subunit, possibly for assembly of the head region. Essential for efficient processing of 16S rRNA. May be needed both before and after RbfA during the maturation of 16S rRNA. It has affinity for free ribosomal 30S subunits but not for 70S ribosomes.</text>
</comment>
<keyword evidence="4 5" id="KW-0143">Chaperone</keyword>
<evidence type="ECO:0000259" key="8">
    <source>
        <dbReference type="Pfam" id="PF24986"/>
    </source>
</evidence>
<sequence>MTEQAPRVLLGRIVAAHGIRGEVVIETFTANPEDIAAYGPLQSSDGARTFELKVVRRSPKGGVVARVAGVADRNGAEALRKTELYALRSDLPEADEGEYYHTDLIGLRVEDASGAALGKVVSVQNYGAGDLLEIRLDGVAITELVPFTDTFVPTVDVAGGRVVVELPVASVDDAEDAALRPAAEEAGDGDEPEDDDPRTR</sequence>
<evidence type="ECO:0000256" key="2">
    <source>
        <dbReference type="ARBA" id="ARBA00022517"/>
    </source>
</evidence>
<feature type="compositionally biased region" description="Acidic residues" evidence="6">
    <location>
        <begin position="185"/>
        <end position="200"/>
    </location>
</feature>
<protein>
    <recommendedName>
        <fullName evidence="5">Ribosome maturation factor RimM</fullName>
    </recommendedName>
</protein>
<organism evidence="9 10">
    <name type="scientific">Hyphomicrobium sulfonivorans</name>
    <dbReference type="NCBI Taxonomy" id="121290"/>
    <lineage>
        <taxon>Bacteria</taxon>
        <taxon>Pseudomonadati</taxon>
        <taxon>Pseudomonadota</taxon>
        <taxon>Alphaproteobacteria</taxon>
        <taxon>Hyphomicrobiales</taxon>
        <taxon>Hyphomicrobiaceae</taxon>
        <taxon>Hyphomicrobium</taxon>
    </lineage>
</organism>
<evidence type="ECO:0000256" key="4">
    <source>
        <dbReference type="ARBA" id="ARBA00023186"/>
    </source>
</evidence>
<comment type="caution">
    <text evidence="9">The sequence shown here is derived from an EMBL/GenBank/DDBJ whole genome shotgun (WGS) entry which is preliminary data.</text>
</comment>
<dbReference type="Gene3D" id="2.30.30.240">
    <property type="entry name" value="PRC-barrel domain"/>
    <property type="match status" value="1"/>
</dbReference>
<evidence type="ECO:0000256" key="6">
    <source>
        <dbReference type="SAM" id="MobiDB-lite"/>
    </source>
</evidence>
<proteinExistence type="inferred from homology"/>
<evidence type="ECO:0000256" key="3">
    <source>
        <dbReference type="ARBA" id="ARBA00022552"/>
    </source>
</evidence>
<dbReference type="InterPro" id="IPR036976">
    <property type="entry name" value="RimM_N_sf"/>
</dbReference>
<dbReference type="PATRIC" id="fig|121290.4.peg.402"/>
<dbReference type="InterPro" id="IPR056792">
    <property type="entry name" value="PRC_RimM"/>
</dbReference>
<dbReference type="HAMAP" id="MF_00014">
    <property type="entry name" value="Ribosome_mat_RimM"/>
    <property type="match status" value="1"/>
</dbReference>
<feature type="region of interest" description="Disordered" evidence="6">
    <location>
        <begin position="174"/>
        <end position="200"/>
    </location>
</feature>
<dbReference type="RefSeq" id="WP_068462915.1">
    <property type="nucleotide sequence ID" value="NZ_LMTR01000073.1"/>
</dbReference>
<evidence type="ECO:0000313" key="10">
    <source>
        <dbReference type="Proteomes" id="UP000059074"/>
    </source>
</evidence>
<dbReference type="Pfam" id="PF24986">
    <property type="entry name" value="PRC_RimM"/>
    <property type="match status" value="1"/>
</dbReference>
<dbReference type="Pfam" id="PF01782">
    <property type="entry name" value="RimM"/>
    <property type="match status" value="1"/>
</dbReference>
<dbReference type="PANTHER" id="PTHR33692:SF1">
    <property type="entry name" value="RIBOSOME MATURATION FACTOR RIMM"/>
    <property type="match status" value="1"/>
</dbReference>
<feature type="domain" description="RimM N-terminal" evidence="7">
    <location>
        <begin position="10"/>
        <end position="90"/>
    </location>
</feature>
<dbReference type="AlphaFoldDB" id="A0A109BCJ6"/>
<dbReference type="InterPro" id="IPR011961">
    <property type="entry name" value="RimM"/>
</dbReference>
<dbReference type="SUPFAM" id="SSF50447">
    <property type="entry name" value="Translation proteins"/>
    <property type="match status" value="1"/>
</dbReference>
<evidence type="ECO:0000256" key="1">
    <source>
        <dbReference type="ARBA" id="ARBA00022490"/>
    </source>
</evidence>
<gene>
    <name evidence="5" type="primary">rimM</name>
    <name evidence="9" type="ORF">APY04_2500</name>
</gene>
<dbReference type="NCBIfam" id="TIGR02273">
    <property type="entry name" value="16S_RimM"/>
    <property type="match status" value="1"/>
</dbReference>
<dbReference type="EMBL" id="LMTR01000073">
    <property type="protein sequence ID" value="KWT66304.1"/>
    <property type="molecule type" value="Genomic_DNA"/>
</dbReference>
<comment type="domain">
    <text evidence="5">The PRC barrel domain binds ribosomal protein uS19.</text>
</comment>
<dbReference type="STRING" id="121290.APY04_2500"/>
<comment type="similarity">
    <text evidence="5">Belongs to the RimM family.</text>
</comment>
<dbReference type="GO" id="GO:0042274">
    <property type="term" value="P:ribosomal small subunit biogenesis"/>
    <property type="evidence" value="ECO:0007669"/>
    <property type="project" value="UniProtKB-UniRule"/>
</dbReference>
<dbReference type="GO" id="GO:0043022">
    <property type="term" value="F:ribosome binding"/>
    <property type="evidence" value="ECO:0007669"/>
    <property type="project" value="InterPro"/>
</dbReference>
<dbReference type="Proteomes" id="UP000059074">
    <property type="component" value="Unassembled WGS sequence"/>
</dbReference>
<dbReference type="GO" id="GO:0006364">
    <property type="term" value="P:rRNA processing"/>
    <property type="evidence" value="ECO:0007669"/>
    <property type="project" value="UniProtKB-UniRule"/>
</dbReference>
<dbReference type="PANTHER" id="PTHR33692">
    <property type="entry name" value="RIBOSOME MATURATION FACTOR RIMM"/>
    <property type="match status" value="1"/>
</dbReference>
<comment type="subunit">
    <text evidence="5">Binds ribosomal protein uS19.</text>
</comment>
<evidence type="ECO:0000259" key="7">
    <source>
        <dbReference type="Pfam" id="PF01782"/>
    </source>
</evidence>
<accession>A0A109BCJ6</accession>
<evidence type="ECO:0000313" key="9">
    <source>
        <dbReference type="EMBL" id="KWT66304.1"/>
    </source>
</evidence>
<keyword evidence="2 5" id="KW-0690">Ribosome biogenesis</keyword>
<keyword evidence="10" id="KW-1185">Reference proteome</keyword>
<dbReference type="OrthoDB" id="9788191at2"/>
<dbReference type="InterPro" id="IPR011033">
    <property type="entry name" value="PRC_barrel-like_sf"/>
</dbReference>
<dbReference type="InterPro" id="IPR009000">
    <property type="entry name" value="Transl_B-barrel_sf"/>
</dbReference>